<keyword evidence="7" id="KW-0808">Transferase</keyword>
<dbReference type="InterPro" id="IPR023346">
    <property type="entry name" value="Lysozyme-like_dom_sf"/>
</dbReference>
<keyword evidence="9" id="KW-0511">Multifunctional enzyme</keyword>
<accession>A0ABM7PGW7</accession>
<protein>
    <recommendedName>
        <fullName evidence="10">peptidoglycan glycosyltransferase</fullName>
        <ecNumber evidence="10">2.4.99.28</ecNumber>
    </recommendedName>
</protein>
<dbReference type="Pfam" id="PF00912">
    <property type="entry name" value="Transgly"/>
    <property type="match status" value="1"/>
</dbReference>
<evidence type="ECO:0000256" key="7">
    <source>
        <dbReference type="ARBA" id="ARBA00022679"/>
    </source>
</evidence>
<evidence type="ECO:0000313" key="16">
    <source>
        <dbReference type="Proteomes" id="UP001320148"/>
    </source>
</evidence>
<evidence type="ECO:0000256" key="5">
    <source>
        <dbReference type="ARBA" id="ARBA00022670"/>
    </source>
</evidence>
<evidence type="ECO:0000256" key="8">
    <source>
        <dbReference type="ARBA" id="ARBA00022801"/>
    </source>
</evidence>
<evidence type="ECO:0000259" key="12">
    <source>
        <dbReference type="Pfam" id="PF00905"/>
    </source>
</evidence>
<keyword evidence="6" id="KW-0328">Glycosyltransferase</keyword>
<comment type="pathway">
    <text evidence="1">Cell wall biogenesis; peptidoglycan biosynthesis.</text>
</comment>
<reference evidence="15 16" key="1">
    <citation type="submission" date="2021-02" db="EMBL/GenBank/DDBJ databases">
        <title>Complete genome of Desulfoluna sp. strain ASN36.</title>
        <authorList>
            <person name="Takahashi A."/>
            <person name="Kojima H."/>
            <person name="Fukui M."/>
        </authorList>
    </citation>
    <scope>NUCLEOTIDE SEQUENCE [LARGE SCALE GENOMIC DNA]</scope>
    <source>
        <strain evidence="15 16">ASN36</strain>
    </source>
</reference>
<organism evidence="15 16">
    <name type="scientific">Desulfoluna limicola</name>
    <dbReference type="NCBI Taxonomy" id="2810562"/>
    <lineage>
        <taxon>Bacteria</taxon>
        <taxon>Pseudomonadati</taxon>
        <taxon>Thermodesulfobacteriota</taxon>
        <taxon>Desulfobacteria</taxon>
        <taxon>Desulfobacterales</taxon>
        <taxon>Desulfolunaceae</taxon>
        <taxon>Desulfoluna</taxon>
    </lineage>
</organism>
<gene>
    <name evidence="15" type="primary">pbpC_1</name>
    <name evidence="15" type="ORF">DSLASN_19910</name>
</gene>
<dbReference type="InterPro" id="IPR012338">
    <property type="entry name" value="Beta-lactam/transpept-like"/>
</dbReference>
<feature type="domain" description="Glycosyl transferase family 51" evidence="13">
    <location>
        <begin position="21"/>
        <end position="186"/>
    </location>
</feature>
<evidence type="ECO:0000256" key="2">
    <source>
        <dbReference type="ARBA" id="ARBA00007090"/>
    </source>
</evidence>
<keyword evidence="4" id="KW-0121">Carboxypeptidase</keyword>
<dbReference type="InterPro" id="IPR036950">
    <property type="entry name" value="PBP_transglycosylase"/>
</dbReference>
<dbReference type="InterPro" id="IPR001460">
    <property type="entry name" value="PCN-bd_Tpept"/>
</dbReference>
<dbReference type="InterPro" id="IPR001264">
    <property type="entry name" value="Glyco_trans_51"/>
</dbReference>
<evidence type="ECO:0000256" key="3">
    <source>
        <dbReference type="ARBA" id="ARBA00007739"/>
    </source>
</evidence>
<evidence type="ECO:0000259" key="14">
    <source>
        <dbReference type="Pfam" id="PF06832"/>
    </source>
</evidence>
<dbReference type="PANTHER" id="PTHR32282">
    <property type="entry name" value="BINDING PROTEIN TRANSPEPTIDASE, PUTATIVE-RELATED"/>
    <property type="match status" value="1"/>
</dbReference>
<dbReference type="InterPro" id="IPR050396">
    <property type="entry name" value="Glycosyltr_51/Transpeptidase"/>
</dbReference>
<feature type="domain" description="Penicillin-binding protein transpeptidase" evidence="12">
    <location>
        <begin position="264"/>
        <end position="491"/>
    </location>
</feature>
<keyword evidence="5" id="KW-0645">Protease</keyword>
<feature type="domain" description="Penicillin-binding C-terminal" evidence="14">
    <location>
        <begin position="665"/>
        <end position="743"/>
    </location>
</feature>
<sequence length="748" mass="81518">MAVTVVDREGSPLRVFPDAKGIWRYPVGLDEVSPLYVEALLAYEDRWFYRHPGVNPLAMGRAVVDAVKHGRIVSGGSTLTMQVARILHPHRRTIAGKLGQMLRAFQLERRLTKDEILTLYLNHAPFGGTVEGVQAAALTYLGKPAAELTHAEAALLAVLPQAPSRNRPDVHPDRAVAARNKVLERVAEFGLWERLLVDEAVAEPLAVHAWKPPFRAPLMARRLRQENPQASLIRTALDPAIQAGLAELAANLKGEFTSGTSLALLVVENETGKVRGYKGSMDFFDNERFGHVDMVQATRSPGSTLKPFLYAIALEEGLIHSESLLMDSPMSIKGYTPLNFTRHFSGPVSAADALVRSLNVPAVDLLDRVGPIRFDSLLRQAGIHLRYPEGGEPNLSMILGGVGTNLEELVTAYASLARRGAVSPLQYTLEGEGPVTQALSEGSAWIVRRILETPERERTSRGRFGMNRGRKLAWKTGTSYGFRDAWAVGVTDAHTVGIWVGRPDGTPLPGHYGAVTAVPILFQVAQILPAGNATRAPMPESVSLDVICWPLGIASSETAPEHCHIKRTAWILNDTIPPTFGPRHPEALMAPNPMTVRVAPDTGNGLYGPCLDRWLDNHPDRQTTTRIIARWPGGAAPFLPPWIRSRSRLPTPDPSCLPDEIPLGAPITIHGIHEGAILKDPLKPCQPLTVELSATGGSGPLHWMINHTWITQSHSGTPTRITFATPGKHTLTVMDTAGRYADLSVMVR</sequence>
<proteinExistence type="inferred from homology"/>
<keyword evidence="8" id="KW-0378">Hydrolase</keyword>
<comment type="similarity">
    <text evidence="2">In the C-terminal section; belongs to the transpeptidase family.</text>
</comment>
<evidence type="ECO:0000256" key="10">
    <source>
        <dbReference type="ARBA" id="ARBA00044770"/>
    </source>
</evidence>
<evidence type="ECO:0000259" key="13">
    <source>
        <dbReference type="Pfam" id="PF00912"/>
    </source>
</evidence>
<dbReference type="Proteomes" id="UP001320148">
    <property type="component" value="Chromosome"/>
</dbReference>
<dbReference type="Pfam" id="PF06832">
    <property type="entry name" value="BiPBP_C"/>
    <property type="match status" value="1"/>
</dbReference>
<evidence type="ECO:0000313" key="15">
    <source>
        <dbReference type="EMBL" id="BCS96359.1"/>
    </source>
</evidence>
<dbReference type="InterPro" id="IPR011815">
    <property type="entry name" value="PBP_1c"/>
</dbReference>
<name>A0ABM7PGW7_9BACT</name>
<evidence type="ECO:0000256" key="9">
    <source>
        <dbReference type="ARBA" id="ARBA00023268"/>
    </source>
</evidence>
<dbReference type="InterPro" id="IPR009647">
    <property type="entry name" value="PBP_C"/>
</dbReference>
<dbReference type="EC" id="2.4.99.28" evidence="10"/>
<evidence type="ECO:0000256" key="11">
    <source>
        <dbReference type="ARBA" id="ARBA00049902"/>
    </source>
</evidence>
<comment type="catalytic activity">
    <reaction evidence="11">
        <text>[GlcNAc-(1-&gt;4)-Mur2Ac(oyl-L-Ala-gamma-D-Glu-L-Lys-D-Ala-D-Ala)](n)-di-trans,octa-cis-undecaprenyl diphosphate + beta-D-GlcNAc-(1-&gt;4)-Mur2Ac(oyl-L-Ala-gamma-D-Glu-L-Lys-D-Ala-D-Ala)-di-trans,octa-cis-undecaprenyl diphosphate = [GlcNAc-(1-&gt;4)-Mur2Ac(oyl-L-Ala-gamma-D-Glu-L-Lys-D-Ala-D-Ala)](n+1)-di-trans,octa-cis-undecaprenyl diphosphate + di-trans,octa-cis-undecaprenyl diphosphate + H(+)</text>
        <dbReference type="Rhea" id="RHEA:23708"/>
        <dbReference type="Rhea" id="RHEA-COMP:9602"/>
        <dbReference type="Rhea" id="RHEA-COMP:9603"/>
        <dbReference type="ChEBI" id="CHEBI:15378"/>
        <dbReference type="ChEBI" id="CHEBI:58405"/>
        <dbReference type="ChEBI" id="CHEBI:60033"/>
        <dbReference type="ChEBI" id="CHEBI:78435"/>
        <dbReference type="EC" id="2.4.99.28"/>
    </reaction>
</comment>
<dbReference type="SUPFAM" id="SSF56601">
    <property type="entry name" value="beta-lactamase/transpeptidase-like"/>
    <property type="match status" value="1"/>
</dbReference>
<evidence type="ECO:0000256" key="6">
    <source>
        <dbReference type="ARBA" id="ARBA00022676"/>
    </source>
</evidence>
<dbReference type="Gene3D" id="1.10.3810.10">
    <property type="entry name" value="Biosynthetic peptidoglycan transglycosylase-like"/>
    <property type="match status" value="1"/>
</dbReference>
<dbReference type="EMBL" id="AP024488">
    <property type="protein sequence ID" value="BCS96359.1"/>
    <property type="molecule type" value="Genomic_DNA"/>
</dbReference>
<dbReference type="Gene3D" id="3.40.710.10">
    <property type="entry name" value="DD-peptidase/beta-lactamase superfamily"/>
    <property type="match status" value="1"/>
</dbReference>
<dbReference type="NCBIfam" id="TIGR02073">
    <property type="entry name" value="PBP_1c"/>
    <property type="match status" value="1"/>
</dbReference>
<evidence type="ECO:0000256" key="4">
    <source>
        <dbReference type="ARBA" id="ARBA00022645"/>
    </source>
</evidence>
<dbReference type="SUPFAM" id="SSF53955">
    <property type="entry name" value="Lysozyme-like"/>
    <property type="match status" value="1"/>
</dbReference>
<keyword evidence="16" id="KW-1185">Reference proteome</keyword>
<dbReference type="PANTHER" id="PTHR32282:SF15">
    <property type="entry name" value="PENICILLIN-BINDING PROTEIN 1C"/>
    <property type="match status" value="1"/>
</dbReference>
<evidence type="ECO:0000256" key="1">
    <source>
        <dbReference type="ARBA" id="ARBA00004752"/>
    </source>
</evidence>
<dbReference type="Pfam" id="PF00905">
    <property type="entry name" value="Transpeptidase"/>
    <property type="match status" value="1"/>
</dbReference>
<comment type="similarity">
    <text evidence="3">In the N-terminal section; belongs to the glycosyltransferase 51 family.</text>
</comment>